<dbReference type="AlphaFoldDB" id="A0A409VJH7"/>
<gene>
    <name evidence="1" type="ORF">CVT26_011096</name>
</gene>
<name>A0A409VJH7_9AGAR</name>
<evidence type="ECO:0000313" key="1">
    <source>
        <dbReference type="EMBL" id="PPQ66377.1"/>
    </source>
</evidence>
<evidence type="ECO:0000313" key="2">
    <source>
        <dbReference type="Proteomes" id="UP000284706"/>
    </source>
</evidence>
<organism evidence="1 2">
    <name type="scientific">Gymnopilus dilepis</name>
    <dbReference type="NCBI Taxonomy" id="231916"/>
    <lineage>
        <taxon>Eukaryota</taxon>
        <taxon>Fungi</taxon>
        <taxon>Dikarya</taxon>
        <taxon>Basidiomycota</taxon>
        <taxon>Agaricomycotina</taxon>
        <taxon>Agaricomycetes</taxon>
        <taxon>Agaricomycetidae</taxon>
        <taxon>Agaricales</taxon>
        <taxon>Agaricineae</taxon>
        <taxon>Hymenogastraceae</taxon>
        <taxon>Gymnopilus</taxon>
    </lineage>
</organism>
<sequence>MAASSLGDRRHPKVDIQQRNGRSLGLGALSLAGVHLETDDEVQSTSGELWRVEGKACETRGQVKTPSAAAVTLDYIKPPDASQPQTTIYATNLNAGLLAMLLILSAFPLTFDVLLAGDNYHESTLGKAEISSTKAQMQHQLVREIAR</sequence>
<protein>
    <submittedName>
        <fullName evidence="1">Uncharacterized protein</fullName>
    </submittedName>
</protein>
<keyword evidence="2" id="KW-1185">Reference proteome</keyword>
<comment type="caution">
    <text evidence="1">The sequence shown here is derived from an EMBL/GenBank/DDBJ whole genome shotgun (WGS) entry which is preliminary data.</text>
</comment>
<reference evidence="1 2" key="1">
    <citation type="journal article" date="2018" name="Evol. Lett.">
        <title>Horizontal gene cluster transfer increased hallucinogenic mushroom diversity.</title>
        <authorList>
            <person name="Reynolds H.T."/>
            <person name="Vijayakumar V."/>
            <person name="Gluck-Thaler E."/>
            <person name="Korotkin H.B."/>
            <person name="Matheny P.B."/>
            <person name="Slot J.C."/>
        </authorList>
    </citation>
    <scope>NUCLEOTIDE SEQUENCE [LARGE SCALE GENOMIC DNA]</scope>
    <source>
        <strain evidence="1 2">SRW20</strain>
    </source>
</reference>
<dbReference type="Proteomes" id="UP000284706">
    <property type="component" value="Unassembled WGS sequence"/>
</dbReference>
<accession>A0A409VJH7</accession>
<dbReference type="EMBL" id="NHYE01005632">
    <property type="protein sequence ID" value="PPQ66377.1"/>
    <property type="molecule type" value="Genomic_DNA"/>
</dbReference>
<dbReference type="InParanoid" id="A0A409VJH7"/>
<proteinExistence type="predicted"/>